<evidence type="ECO:0000256" key="1">
    <source>
        <dbReference type="ARBA" id="ARBA00006974"/>
    </source>
</evidence>
<dbReference type="Pfam" id="PF02519">
    <property type="entry name" value="Auxin_inducible"/>
    <property type="match status" value="1"/>
</dbReference>
<proteinExistence type="inferred from homology"/>
<comment type="caution">
    <text evidence="2">The sequence shown here is derived from an EMBL/GenBank/DDBJ whole genome shotgun (WGS) entry which is preliminary data.</text>
</comment>
<dbReference type="PANTHER" id="PTHR31929">
    <property type="entry name" value="SAUR-LIKE AUXIN-RESPONSIVE PROTEIN FAMILY-RELATED"/>
    <property type="match status" value="1"/>
</dbReference>
<sequence>MAIRVPGIMHAKQILRQSSLFANKPSSTSSMGVPKGYVAVYVGESERKRFVVPISFLRQPLFQELLSKAEEEFGYNYPTGRLTIPCTEDIFVDLTSRLNRLM</sequence>
<dbReference type="EMBL" id="PDCK01000044">
    <property type="protein sequence ID" value="PRQ24117.1"/>
    <property type="molecule type" value="Genomic_DNA"/>
</dbReference>
<reference evidence="2 3" key="1">
    <citation type="journal article" date="2018" name="Nat. Genet.">
        <title>The Rosa genome provides new insights in the design of modern roses.</title>
        <authorList>
            <person name="Bendahmane M."/>
        </authorList>
    </citation>
    <scope>NUCLEOTIDE SEQUENCE [LARGE SCALE GENOMIC DNA]</scope>
    <source>
        <strain evidence="3">cv. Old Blush</strain>
    </source>
</reference>
<dbReference type="AlphaFoldDB" id="A0A2P6PQA5"/>
<gene>
    <name evidence="2" type="ORF">RchiOBHm_Chr6g0268871</name>
</gene>
<dbReference type="OrthoDB" id="979846at2759"/>
<dbReference type="Gramene" id="PRQ24117">
    <property type="protein sequence ID" value="PRQ24117"/>
    <property type="gene ID" value="RchiOBHm_Chr6g0268871"/>
</dbReference>
<dbReference type="Proteomes" id="UP000238479">
    <property type="component" value="Chromosome 6"/>
</dbReference>
<keyword evidence="3" id="KW-1185">Reference proteome</keyword>
<protein>
    <submittedName>
        <fullName evidence="2">Putative small auxin-up RNA</fullName>
    </submittedName>
</protein>
<name>A0A2P6PQA5_ROSCH</name>
<dbReference type="GO" id="GO:0009733">
    <property type="term" value="P:response to auxin"/>
    <property type="evidence" value="ECO:0007669"/>
    <property type="project" value="InterPro"/>
</dbReference>
<accession>A0A2P6PQA5</accession>
<dbReference type="STRING" id="74649.A0A2P6PQA5"/>
<evidence type="ECO:0000313" key="3">
    <source>
        <dbReference type="Proteomes" id="UP000238479"/>
    </source>
</evidence>
<evidence type="ECO:0000313" key="2">
    <source>
        <dbReference type="EMBL" id="PRQ24117.1"/>
    </source>
</evidence>
<dbReference type="OMA" id="AINMPRI"/>
<comment type="similarity">
    <text evidence="1">Belongs to the ARG7 family.</text>
</comment>
<dbReference type="InterPro" id="IPR003676">
    <property type="entry name" value="SAUR_fam"/>
</dbReference>
<organism evidence="2 3">
    <name type="scientific">Rosa chinensis</name>
    <name type="common">China rose</name>
    <dbReference type="NCBI Taxonomy" id="74649"/>
    <lineage>
        <taxon>Eukaryota</taxon>
        <taxon>Viridiplantae</taxon>
        <taxon>Streptophyta</taxon>
        <taxon>Embryophyta</taxon>
        <taxon>Tracheophyta</taxon>
        <taxon>Spermatophyta</taxon>
        <taxon>Magnoliopsida</taxon>
        <taxon>eudicotyledons</taxon>
        <taxon>Gunneridae</taxon>
        <taxon>Pentapetalae</taxon>
        <taxon>rosids</taxon>
        <taxon>fabids</taxon>
        <taxon>Rosales</taxon>
        <taxon>Rosaceae</taxon>
        <taxon>Rosoideae</taxon>
        <taxon>Rosoideae incertae sedis</taxon>
        <taxon>Rosa</taxon>
    </lineage>
</organism>